<name>A0ABD3WP53_SINWO</name>
<dbReference type="Proteomes" id="UP001634394">
    <property type="component" value="Unassembled WGS sequence"/>
</dbReference>
<accession>A0ABD3WP53</accession>
<dbReference type="EMBL" id="JBJQND010000005">
    <property type="protein sequence ID" value="KAL3875759.1"/>
    <property type="molecule type" value="Genomic_DNA"/>
</dbReference>
<reference evidence="1 2" key="1">
    <citation type="submission" date="2024-11" db="EMBL/GenBank/DDBJ databases">
        <title>Chromosome-level genome assembly of the freshwater bivalve Anodonta woodiana.</title>
        <authorList>
            <person name="Chen X."/>
        </authorList>
    </citation>
    <scope>NUCLEOTIDE SEQUENCE [LARGE SCALE GENOMIC DNA]</scope>
    <source>
        <strain evidence="1">MN2024</strain>
        <tissue evidence="1">Gills</tissue>
    </source>
</reference>
<evidence type="ECO:0000313" key="2">
    <source>
        <dbReference type="Proteomes" id="UP001634394"/>
    </source>
</evidence>
<organism evidence="1 2">
    <name type="scientific">Sinanodonta woodiana</name>
    <name type="common">Chinese pond mussel</name>
    <name type="synonym">Anodonta woodiana</name>
    <dbReference type="NCBI Taxonomy" id="1069815"/>
    <lineage>
        <taxon>Eukaryota</taxon>
        <taxon>Metazoa</taxon>
        <taxon>Spiralia</taxon>
        <taxon>Lophotrochozoa</taxon>
        <taxon>Mollusca</taxon>
        <taxon>Bivalvia</taxon>
        <taxon>Autobranchia</taxon>
        <taxon>Heteroconchia</taxon>
        <taxon>Palaeoheterodonta</taxon>
        <taxon>Unionida</taxon>
        <taxon>Unionoidea</taxon>
        <taxon>Unionidae</taxon>
        <taxon>Unioninae</taxon>
        <taxon>Sinanodonta</taxon>
    </lineage>
</organism>
<dbReference type="AlphaFoldDB" id="A0ABD3WP53"/>
<sequence length="174" mass="20538">MERYRNELDFALLVKQLLALAFVPQQDIIDLFEHLLENPAYRDIDVICDYMEDNFVGRLRRARGPPRFAIQLWSQFSRLIYNLPHSNNAIEGWYNAFNNVVSFVHLTTNKLARKLQQEQHSTQLPRHQLELGTTTGKKKKTYICINEALHTMVTDYNNRDPIIYLGDIARFFKH</sequence>
<comment type="caution">
    <text evidence="1">The sequence shown here is derived from an EMBL/GenBank/DDBJ whole genome shotgun (WGS) entry which is preliminary data.</text>
</comment>
<gene>
    <name evidence="1" type="ORF">ACJMK2_033677</name>
</gene>
<proteinExistence type="predicted"/>
<evidence type="ECO:0000313" key="1">
    <source>
        <dbReference type="EMBL" id="KAL3875759.1"/>
    </source>
</evidence>
<keyword evidence="2" id="KW-1185">Reference proteome</keyword>
<protein>
    <submittedName>
        <fullName evidence="1">Uncharacterized protein</fullName>
    </submittedName>
</protein>